<reference evidence="12" key="1">
    <citation type="submission" date="2014-04" db="EMBL/GenBank/DDBJ databases">
        <title>Evolutionary Origins and Diversification of the Mycorrhizal Mutualists.</title>
        <authorList>
            <consortium name="DOE Joint Genome Institute"/>
            <consortium name="Mycorrhizal Genomics Consortium"/>
            <person name="Kohler A."/>
            <person name="Kuo A."/>
            <person name="Nagy L.G."/>
            <person name="Floudas D."/>
            <person name="Copeland A."/>
            <person name="Barry K.W."/>
            <person name="Cichocki N."/>
            <person name="Veneault-Fourrey C."/>
            <person name="LaButti K."/>
            <person name="Lindquist E.A."/>
            <person name="Lipzen A."/>
            <person name="Lundell T."/>
            <person name="Morin E."/>
            <person name="Murat C."/>
            <person name="Riley R."/>
            <person name="Ohm R."/>
            <person name="Sun H."/>
            <person name="Tunlid A."/>
            <person name="Henrissat B."/>
            <person name="Grigoriev I.V."/>
            <person name="Hibbett D.S."/>
            <person name="Martin F."/>
        </authorList>
    </citation>
    <scope>NUCLEOTIDE SEQUENCE [LARGE SCALE GENOMIC DNA]</scope>
    <source>
        <strain evidence="12">FD-334 SS-4</strain>
    </source>
</reference>
<dbReference type="Proteomes" id="UP000054270">
    <property type="component" value="Unassembled WGS sequence"/>
</dbReference>
<feature type="transmembrane region" description="Helical" evidence="9">
    <location>
        <begin position="467"/>
        <end position="487"/>
    </location>
</feature>
<dbReference type="InterPro" id="IPR013099">
    <property type="entry name" value="K_chnl_dom"/>
</dbReference>
<dbReference type="Gene3D" id="1.10.287.70">
    <property type="match status" value="2"/>
</dbReference>
<accession>A0A0D2KLZ8</accession>
<dbReference type="PANTHER" id="PTHR11003">
    <property type="entry name" value="POTASSIUM CHANNEL, SUBFAMILY K"/>
    <property type="match status" value="1"/>
</dbReference>
<keyword evidence="7" id="KW-0407">Ion channel</keyword>
<evidence type="ECO:0000256" key="1">
    <source>
        <dbReference type="ARBA" id="ARBA00004141"/>
    </source>
</evidence>
<evidence type="ECO:0000313" key="12">
    <source>
        <dbReference type="Proteomes" id="UP000054270"/>
    </source>
</evidence>
<sequence length="826" mass="92566">MNDLELEDNIKHAEHVVRGRLAEAQSEGRTAPEGPEECNGSRDHWSQQPSHQGARGPDRCRGRAVQSAYNKGNMNEEESEIYQPTLWWMTSTAFPLIAGTFGPIANLLSVCALVETWRVQIDGAPTIQDPHWLTGLNATSLFLALVANVVLMFNFARRIRYEFAQPITITLWYISAILLVICIALVHVQDVSLQRPRGVTAYTQSYYYGILSSILYFSVATLLLVSSSGSVAFHAYPPSFATLTGPQRTLMLQTTSFSFYLALGAGVFSEIEGWQFADGVYWADYTLLTIGLGTDFPLTTVLGRLLLIPYTAFGITLVGLVVSSVRGLVLERAKAKVARRHLGKERERWQKNIEERGRLAANKRSATQDSGSPSVNESLAASRLRKRKEERLMRMPRKLSKYAGVPLKHEDQQGTWHRAEFELMRFIEENSKKTERYSALLVSFIVILVVWIGGSLVFWTCEHKSQGWTYIDSFYFTYTTLLTIGYGDFYPVSSAGKPFFVLWSLLSVPAMTVLISNMGDTVVKGVQEMTLWVSQWTILPERRSTPKYLHHKTTARKLKESPDIVTTRVPRIDDLREAELRGGTRGGSQATVPSPLVHHSASSESHASAVLENGVGFLGDKIGDFERSENRGGSLAARLAREISNLAKDLRQKPPKRYTWDEWSRWLDMLGERDSADTGNNSIRSSGTPHAPQSATPIHILPMSRRESMESPTVDVPTQRAGDSHHSRRLSYVSQCNTQSRRHDAHLSTAQSRDSREHGQDVAVRSEIQQDANGAVDFESWNWTWLADHGPLLSPLTETEWIIGKLCVRLEEVLEGEIRDARASAQ</sequence>
<evidence type="ECO:0000256" key="5">
    <source>
        <dbReference type="ARBA" id="ARBA00023065"/>
    </source>
</evidence>
<evidence type="ECO:0000256" key="6">
    <source>
        <dbReference type="ARBA" id="ARBA00023136"/>
    </source>
</evidence>
<dbReference type="EMBL" id="KN817639">
    <property type="protein sequence ID" value="KJA15627.1"/>
    <property type="molecule type" value="Genomic_DNA"/>
</dbReference>
<feature type="transmembrane region" description="Helical" evidence="9">
    <location>
        <begin position="257"/>
        <end position="277"/>
    </location>
</feature>
<name>A0A0D2KLZ8_HYPSF</name>
<keyword evidence="6 9" id="KW-0472">Membrane</keyword>
<dbReference type="Pfam" id="PF07885">
    <property type="entry name" value="Ion_trans_2"/>
    <property type="match status" value="2"/>
</dbReference>
<dbReference type="InterPro" id="IPR003280">
    <property type="entry name" value="2pore_dom_K_chnl"/>
</dbReference>
<keyword evidence="3 9" id="KW-0812">Transmembrane</keyword>
<organism evidence="11 12">
    <name type="scientific">Hypholoma sublateritium (strain FD-334 SS-4)</name>
    <dbReference type="NCBI Taxonomy" id="945553"/>
    <lineage>
        <taxon>Eukaryota</taxon>
        <taxon>Fungi</taxon>
        <taxon>Dikarya</taxon>
        <taxon>Basidiomycota</taxon>
        <taxon>Agaricomycotina</taxon>
        <taxon>Agaricomycetes</taxon>
        <taxon>Agaricomycetidae</taxon>
        <taxon>Agaricales</taxon>
        <taxon>Agaricineae</taxon>
        <taxon>Strophariaceae</taxon>
        <taxon>Hypholoma</taxon>
    </lineage>
</organism>
<evidence type="ECO:0000259" key="10">
    <source>
        <dbReference type="Pfam" id="PF07885"/>
    </source>
</evidence>
<dbReference type="GO" id="GO:0022841">
    <property type="term" value="F:potassium ion leak channel activity"/>
    <property type="evidence" value="ECO:0007669"/>
    <property type="project" value="TreeGrafter"/>
</dbReference>
<evidence type="ECO:0000313" key="11">
    <source>
        <dbReference type="EMBL" id="KJA15627.1"/>
    </source>
</evidence>
<feature type="compositionally biased region" description="Polar residues" evidence="8">
    <location>
        <begin position="677"/>
        <end position="696"/>
    </location>
</feature>
<feature type="transmembrane region" description="Helical" evidence="9">
    <location>
        <begin position="499"/>
        <end position="519"/>
    </location>
</feature>
<feature type="transmembrane region" description="Helical" evidence="9">
    <location>
        <begin position="135"/>
        <end position="155"/>
    </location>
</feature>
<feature type="transmembrane region" description="Helical" evidence="9">
    <location>
        <begin position="307"/>
        <end position="330"/>
    </location>
</feature>
<feature type="compositionally biased region" description="Polar residues" evidence="8">
    <location>
        <begin position="364"/>
        <end position="379"/>
    </location>
</feature>
<dbReference type="GO" id="GO:0005886">
    <property type="term" value="C:plasma membrane"/>
    <property type="evidence" value="ECO:0007669"/>
    <property type="project" value="TreeGrafter"/>
</dbReference>
<keyword evidence="5" id="KW-0406">Ion transport</keyword>
<feature type="transmembrane region" description="Helical" evidence="9">
    <location>
        <begin position="167"/>
        <end position="186"/>
    </location>
</feature>
<feature type="transmembrane region" description="Helical" evidence="9">
    <location>
        <begin position="439"/>
        <end position="461"/>
    </location>
</feature>
<dbReference type="OrthoDB" id="297496at2759"/>
<evidence type="ECO:0000256" key="9">
    <source>
        <dbReference type="SAM" id="Phobius"/>
    </source>
</evidence>
<evidence type="ECO:0000256" key="2">
    <source>
        <dbReference type="ARBA" id="ARBA00022448"/>
    </source>
</evidence>
<evidence type="ECO:0000256" key="7">
    <source>
        <dbReference type="ARBA" id="ARBA00023303"/>
    </source>
</evidence>
<dbReference type="STRING" id="945553.A0A0D2KLZ8"/>
<keyword evidence="2" id="KW-0813">Transport</keyword>
<keyword evidence="12" id="KW-1185">Reference proteome</keyword>
<feature type="region of interest" description="Disordered" evidence="8">
    <location>
        <begin position="675"/>
        <end position="762"/>
    </location>
</feature>
<dbReference type="AlphaFoldDB" id="A0A0D2KLZ8"/>
<gene>
    <name evidence="11" type="ORF">HYPSUDRAFT_207703</name>
</gene>
<proteinExistence type="predicted"/>
<feature type="region of interest" description="Disordered" evidence="8">
    <location>
        <begin position="360"/>
        <end position="387"/>
    </location>
</feature>
<dbReference type="GO" id="GO:0030322">
    <property type="term" value="P:stabilization of membrane potential"/>
    <property type="evidence" value="ECO:0007669"/>
    <property type="project" value="TreeGrafter"/>
</dbReference>
<comment type="subcellular location">
    <subcellularLocation>
        <location evidence="1">Membrane</location>
        <topology evidence="1">Multi-pass membrane protein</topology>
    </subcellularLocation>
</comment>
<dbReference type="SUPFAM" id="SSF81324">
    <property type="entry name" value="Voltage-gated potassium channels"/>
    <property type="match status" value="2"/>
</dbReference>
<dbReference type="GO" id="GO:0015271">
    <property type="term" value="F:outward rectifier potassium channel activity"/>
    <property type="evidence" value="ECO:0007669"/>
    <property type="project" value="TreeGrafter"/>
</dbReference>
<evidence type="ECO:0000256" key="8">
    <source>
        <dbReference type="SAM" id="MobiDB-lite"/>
    </source>
</evidence>
<dbReference type="OMA" id="NENGHER"/>
<evidence type="ECO:0000256" key="4">
    <source>
        <dbReference type="ARBA" id="ARBA00022989"/>
    </source>
</evidence>
<feature type="domain" description="Potassium channel" evidence="10">
    <location>
        <begin position="257"/>
        <end position="326"/>
    </location>
</feature>
<feature type="transmembrane region" description="Helical" evidence="9">
    <location>
        <begin position="93"/>
        <end position="115"/>
    </location>
</feature>
<evidence type="ECO:0000256" key="3">
    <source>
        <dbReference type="ARBA" id="ARBA00022692"/>
    </source>
</evidence>
<protein>
    <recommendedName>
        <fullName evidence="10">Potassium channel domain-containing protein</fullName>
    </recommendedName>
</protein>
<feature type="transmembrane region" description="Helical" evidence="9">
    <location>
        <begin position="206"/>
        <end position="236"/>
    </location>
</feature>
<dbReference type="PANTHER" id="PTHR11003:SF342">
    <property type="entry name" value="OUTWARD-RECTIFIER POTASSIUM CHANNEL TOK1"/>
    <property type="match status" value="1"/>
</dbReference>
<feature type="domain" description="Potassium channel" evidence="10">
    <location>
        <begin position="447"/>
        <end position="523"/>
    </location>
</feature>
<keyword evidence="4 9" id="KW-1133">Transmembrane helix</keyword>
<feature type="region of interest" description="Disordered" evidence="8">
    <location>
        <begin position="20"/>
        <end position="61"/>
    </location>
</feature>